<evidence type="ECO:0000256" key="4">
    <source>
        <dbReference type="ARBA" id="ARBA00011853"/>
    </source>
</evidence>
<evidence type="ECO:0000256" key="10">
    <source>
        <dbReference type="ARBA" id="ARBA00034552"/>
    </source>
</evidence>
<dbReference type="SUPFAM" id="SSF63411">
    <property type="entry name" value="LuxS/MPP-like metallohydrolase"/>
    <property type="match status" value="4"/>
</dbReference>
<dbReference type="Gene3D" id="3.40.30.10">
    <property type="entry name" value="Glutaredoxin"/>
    <property type="match status" value="2"/>
</dbReference>
<dbReference type="InterPro" id="IPR007863">
    <property type="entry name" value="Peptidase_M16_C"/>
</dbReference>
<evidence type="ECO:0000256" key="8">
    <source>
        <dbReference type="ARBA" id="ARBA00023157"/>
    </source>
</evidence>
<dbReference type="GO" id="GO:0046872">
    <property type="term" value="F:metal ion binding"/>
    <property type="evidence" value="ECO:0007669"/>
    <property type="project" value="InterPro"/>
</dbReference>
<comment type="subcellular location">
    <subcellularLocation>
        <location evidence="1">Cytoplasm</location>
    </subcellularLocation>
    <subcellularLocation>
        <location evidence="2">Mitochondrion intermembrane space</location>
    </subcellularLocation>
</comment>
<dbReference type="Pfam" id="PF00675">
    <property type="entry name" value="Peptidase_M16"/>
    <property type="match status" value="1"/>
</dbReference>
<evidence type="ECO:0000256" key="2">
    <source>
        <dbReference type="ARBA" id="ARBA00004569"/>
    </source>
</evidence>
<dbReference type="PANTHER" id="PTHR43016:SF16">
    <property type="entry name" value="METALLOPROTEASE, PUTATIVE (AFU_ORTHOLOGUE AFUA_4G07610)-RELATED"/>
    <property type="match status" value="1"/>
</dbReference>
<evidence type="ECO:0000256" key="11">
    <source>
        <dbReference type="ARBA" id="ARBA00045897"/>
    </source>
</evidence>
<dbReference type="InterPro" id="IPR019479">
    <property type="entry name" value="Peroxiredoxin_C"/>
</dbReference>
<comment type="function">
    <text evidence="11">Degrades mitochondrial transit peptides after their cleavage in the intermembrane space or in the matrix, and presequence peptides; clearance of these peptides is required to keep the presequence processing machinery running. Preferentially cleaves the N-terminal side of paired basic amino acid residues. Also degrades other unstructured peptides. May function as an ATP-dependent peptidase as opposed to a metalloendopeptidase.</text>
</comment>
<dbReference type="FunFam" id="3.30.830.10:FF:000015">
    <property type="entry name" value="Putative zinc metalloprotease"/>
    <property type="match status" value="1"/>
</dbReference>
<feature type="domain" description="Thioredoxin" evidence="13">
    <location>
        <begin position="1036"/>
        <end position="1195"/>
    </location>
</feature>
<feature type="compositionally biased region" description="Basic and acidic residues" evidence="12">
    <location>
        <begin position="1262"/>
        <end position="1271"/>
    </location>
</feature>
<keyword evidence="6" id="KW-0963">Cytoplasm</keyword>
<keyword evidence="7" id="KW-0560">Oxidoreductase</keyword>
<evidence type="ECO:0000313" key="14">
    <source>
        <dbReference type="EMBL" id="CAE6521480.1"/>
    </source>
</evidence>
<dbReference type="PANTHER" id="PTHR43016">
    <property type="entry name" value="PRESEQUENCE PROTEASE"/>
    <property type="match status" value="1"/>
</dbReference>
<evidence type="ECO:0000256" key="3">
    <source>
        <dbReference type="ARBA" id="ARBA00007575"/>
    </source>
</evidence>
<sequence>MTLPTGTEEFDTRNFELLQRVKLDYADVEVRAYISVAPIVKGYFVVATEIFNDSGCPHTLEHLVFLGSEQYPFKGVLDNLANRAFSQGTNAWTDTDHTAYTISTAGSQGFLQLLPVYVDHILYPRITDADFVTEVHHINSKAEDAGVVYSEMQGRQNTAGDLMHHKMQTLFNPPGSAYRSETGGLMEALRVLKVDQIRDYHNSYYVPHNLCLIVSGKLKTSELLHVLQTKVEPRIIEHGQVKPSTWKRPFIQTPSAQRPQFKGVTKATVEFPEQDESAGEVMVSFQGPEPEKFTELKAMELLGLYLTDSPVSPLTKEFVETANPLCTYIYCDNEERATFTSNNIYFGSVPTEQLDALREKVIAKLKQIVADGVDMDRIRLVIKRDKLKLKSMLESDGGDIFSTGLITDFLYGKADGSEIAPSLAEMKRYEELEKWSAKQWEDHLTKYWIEGPSVVVGARPSARLQDKLETDEKARIEAQRKQLGPEGLAKLQEELKRAEAEHNRPIPQEMLTSFPVPDVKSISWISVQSARNDPFAAKVGKAGSGLQGHLDKDPVELPYFVQYDQVQSDFITVSAYLSTTSLPDHLRPYISLYLGSFFALPVTRPDGTKISHEDLVKKLDEVTVAYDANCGISGYFADTVRISIKAEISQYDAILDLLRDLLYSPEFTKDRLEVNVAKILQSLPEQKRDGNTIMMAVSNSLTFETSKSVSNSGGITTQLEFIPELAKKLQDKPEEVIKDMKEFRQHVTDPRGIRFAVAGNVLALKQPRSAWKNNFQQIKADSLEPISWSKDVLSALGKDLKKKAVVVSMPTIESSYAMHTAQGVVGFDHPDYPALRLACEVLDGTESFLWKIIRGSGLAYGANMSLDAESGLLSFLLYRAPDSYKGFQAGAKAVRGLVDGTIELDETALDAAKSSLVFSLTRRVASPGKAALDSFVNQVLKKVPQDHGRELLDRIQAVDLEGVRRALKTQVLPLFDPETSIAVVASSASKSSDIAEGLKSSGFDVEFRTLDLSGDEDVDESGIPPPPTLRLLTMPAYVQRPAPAFTTTAVEEGIFKEISLKDYLGKWVVLFFYPMDFTFVCPTEILAFNRALPKFHELGVQLIAVSTDSEYAHLAWANTPAKAGGIGPDMKITLAADRSHKICRDYGVLIEDEGIALRGLFIIDPKGILRQITINDLPVGRSVDETIRLVEAFQFTVCFLRSYDCGGSGLLTTNMDEHGEVCPANWNKGDITIKPDPTNSLEYFTAANPQDIPMTNGTSKKRAAEADDATSKKAKAN</sequence>
<dbReference type="SUPFAM" id="SSF52833">
    <property type="entry name" value="Thioredoxin-like"/>
    <property type="match status" value="1"/>
</dbReference>
<evidence type="ECO:0000256" key="7">
    <source>
        <dbReference type="ARBA" id="ARBA00023002"/>
    </source>
</evidence>
<dbReference type="FunFam" id="3.40.30.10:FF:000002">
    <property type="entry name" value="Alkyl hydroperoxide reductase C"/>
    <property type="match status" value="1"/>
</dbReference>
<evidence type="ECO:0000256" key="6">
    <source>
        <dbReference type="ARBA" id="ARBA00022490"/>
    </source>
</evidence>
<dbReference type="InterPro" id="IPR011249">
    <property type="entry name" value="Metalloenz_LuxS/M16"/>
</dbReference>
<dbReference type="Gene3D" id="3.30.830.10">
    <property type="entry name" value="Metalloenzyme, LuxS/M16 peptidase-like"/>
    <property type="match status" value="4"/>
</dbReference>
<dbReference type="Pfam" id="PF00578">
    <property type="entry name" value="AhpC-TSA"/>
    <property type="match status" value="1"/>
</dbReference>
<dbReference type="Proteomes" id="UP000663853">
    <property type="component" value="Unassembled WGS sequence"/>
</dbReference>
<comment type="subunit">
    <text evidence="4">Monomer and homodimer; homodimerization is induced by binding of the substrate.</text>
</comment>
<dbReference type="GO" id="GO:0051920">
    <property type="term" value="F:peroxiredoxin activity"/>
    <property type="evidence" value="ECO:0007669"/>
    <property type="project" value="InterPro"/>
</dbReference>
<keyword evidence="9" id="KW-0676">Redox-active center</keyword>
<protein>
    <recommendedName>
        <fullName evidence="5">Presequence protease, mitochondrial</fullName>
    </recommendedName>
    <alternativeName>
        <fullName evidence="10">Pitrilysin metalloproteinase</fullName>
    </alternativeName>
</protein>
<evidence type="ECO:0000313" key="15">
    <source>
        <dbReference type="Proteomes" id="UP000663853"/>
    </source>
</evidence>
<evidence type="ECO:0000256" key="12">
    <source>
        <dbReference type="SAM" id="MobiDB-lite"/>
    </source>
</evidence>
<dbReference type="AlphaFoldDB" id="A0A8H3HMV4"/>
<dbReference type="SMART" id="SM01264">
    <property type="entry name" value="M16C_associated"/>
    <property type="match status" value="1"/>
</dbReference>
<accession>A0A8H3HMV4</accession>
<dbReference type="FunFam" id="3.30.830.10:FF:000031">
    <property type="entry name" value="Putative zinc metalloprotease"/>
    <property type="match status" value="1"/>
</dbReference>
<evidence type="ECO:0000256" key="1">
    <source>
        <dbReference type="ARBA" id="ARBA00004496"/>
    </source>
</evidence>
<evidence type="ECO:0000256" key="5">
    <source>
        <dbReference type="ARBA" id="ARBA00020167"/>
    </source>
</evidence>
<dbReference type="EMBL" id="CAJMXA010003885">
    <property type="protein sequence ID" value="CAE6521480.1"/>
    <property type="molecule type" value="Genomic_DNA"/>
</dbReference>
<dbReference type="InterPro" id="IPR011765">
    <property type="entry name" value="Pept_M16_N"/>
</dbReference>
<comment type="similarity">
    <text evidence="3">Belongs to the peptidase M16 family. PreP subfamily.</text>
</comment>
<dbReference type="InterPro" id="IPR013578">
    <property type="entry name" value="Peptidase_M16C_assoc"/>
</dbReference>
<evidence type="ECO:0000256" key="9">
    <source>
        <dbReference type="ARBA" id="ARBA00023284"/>
    </source>
</evidence>
<proteinExistence type="inferred from homology"/>
<name>A0A8H3HMV4_9AGAM</name>
<dbReference type="InterPro" id="IPR000866">
    <property type="entry name" value="AhpC/TSA"/>
</dbReference>
<reference evidence="14" key="1">
    <citation type="submission" date="2021-01" db="EMBL/GenBank/DDBJ databases">
        <authorList>
            <person name="Kaushik A."/>
        </authorList>
    </citation>
    <scope>NUCLEOTIDE SEQUENCE</scope>
    <source>
        <strain evidence="14">AG6-10EEA</strain>
    </source>
</reference>
<gene>
    <name evidence="14" type="ORF">RDB_LOCUS148329</name>
</gene>
<dbReference type="Pfam" id="PF05193">
    <property type="entry name" value="Peptidase_M16_C"/>
    <property type="match status" value="2"/>
</dbReference>
<keyword evidence="8" id="KW-1015">Disulfide bond</keyword>
<dbReference type="CDD" id="cd03015">
    <property type="entry name" value="PRX_Typ2cys"/>
    <property type="match status" value="1"/>
</dbReference>
<dbReference type="PROSITE" id="PS51352">
    <property type="entry name" value="THIOREDOXIN_2"/>
    <property type="match status" value="1"/>
</dbReference>
<comment type="caution">
    <text evidence="14">The sequence shown here is derived from an EMBL/GenBank/DDBJ whole genome shotgun (WGS) entry which is preliminary data.</text>
</comment>
<dbReference type="GO" id="GO:0006508">
    <property type="term" value="P:proteolysis"/>
    <property type="evidence" value="ECO:0007669"/>
    <property type="project" value="InterPro"/>
</dbReference>
<dbReference type="Pfam" id="PF10417">
    <property type="entry name" value="1-cysPrx_C"/>
    <property type="match status" value="1"/>
</dbReference>
<organism evidence="14 15">
    <name type="scientific">Rhizoctonia solani</name>
    <dbReference type="NCBI Taxonomy" id="456999"/>
    <lineage>
        <taxon>Eukaryota</taxon>
        <taxon>Fungi</taxon>
        <taxon>Dikarya</taxon>
        <taxon>Basidiomycota</taxon>
        <taxon>Agaricomycotina</taxon>
        <taxon>Agaricomycetes</taxon>
        <taxon>Cantharellales</taxon>
        <taxon>Ceratobasidiaceae</taxon>
        <taxon>Rhizoctonia</taxon>
    </lineage>
</organism>
<evidence type="ECO:0000259" key="13">
    <source>
        <dbReference type="PROSITE" id="PS51352"/>
    </source>
</evidence>
<feature type="region of interest" description="Disordered" evidence="12">
    <location>
        <begin position="1247"/>
        <end position="1277"/>
    </location>
</feature>
<dbReference type="InterPro" id="IPR013766">
    <property type="entry name" value="Thioredoxin_domain"/>
</dbReference>
<dbReference type="GO" id="GO:0005758">
    <property type="term" value="C:mitochondrial intermembrane space"/>
    <property type="evidence" value="ECO:0007669"/>
    <property type="project" value="UniProtKB-SubCell"/>
</dbReference>
<dbReference type="InterPro" id="IPR036249">
    <property type="entry name" value="Thioredoxin-like_sf"/>
</dbReference>